<name>A0AA37IA59_9BURK</name>
<dbReference type="Pfam" id="PF01042">
    <property type="entry name" value="Ribonuc_L-PSP"/>
    <property type="match status" value="1"/>
</dbReference>
<dbReference type="PANTHER" id="PTHR11803">
    <property type="entry name" value="2-IMINOBUTANOATE/2-IMINOPROPANOATE DEAMINASE RIDA"/>
    <property type="match status" value="1"/>
</dbReference>
<dbReference type="GO" id="GO:0019239">
    <property type="term" value="F:deaminase activity"/>
    <property type="evidence" value="ECO:0007669"/>
    <property type="project" value="TreeGrafter"/>
</dbReference>
<dbReference type="PANTHER" id="PTHR11803:SF58">
    <property type="entry name" value="PROTEIN HMF1-RELATED"/>
    <property type="match status" value="1"/>
</dbReference>
<protein>
    <submittedName>
        <fullName evidence="2">RidA family protein</fullName>
    </submittedName>
</protein>
<comment type="similarity">
    <text evidence="1">Belongs to the RutC family.</text>
</comment>
<dbReference type="GO" id="GO:0005829">
    <property type="term" value="C:cytosol"/>
    <property type="evidence" value="ECO:0007669"/>
    <property type="project" value="TreeGrafter"/>
</dbReference>
<gene>
    <name evidence="2" type="ORF">CBA19CS42_12445</name>
</gene>
<dbReference type="CDD" id="cd00448">
    <property type="entry name" value="YjgF_YER057c_UK114_family"/>
    <property type="match status" value="1"/>
</dbReference>
<evidence type="ECO:0000313" key="3">
    <source>
        <dbReference type="Proteomes" id="UP001055111"/>
    </source>
</evidence>
<sequence>MPPAPAVRGGNTVYLSGQIALGSDGKLVGEGDLAAQAHQCFANIRAILQRAGGKMTDIVKLTTYFACELTENVTAEYWDVRQQHFGAYKPASTGVQVDALIYPNVLIEIEAIAVLPDHFK</sequence>
<dbReference type="EMBL" id="BPUS01000003">
    <property type="protein sequence ID" value="GJH25327.1"/>
    <property type="molecule type" value="Genomic_DNA"/>
</dbReference>
<evidence type="ECO:0000256" key="1">
    <source>
        <dbReference type="ARBA" id="ARBA00010552"/>
    </source>
</evidence>
<dbReference type="InterPro" id="IPR006175">
    <property type="entry name" value="YjgF/YER057c/UK114"/>
</dbReference>
<dbReference type="Gene3D" id="3.30.1330.40">
    <property type="entry name" value="RutC-like"/>
    <property type="match status" value="1"/>
</dbReference>
<dbReference type="InterPro" id="IPR035959">
    <property type="entry name" value="RutC-like_sf"/>
</dbReference>
<dbReference type="AlphaFoldDB" id="A0AA37IA59"/>
<dbReference type="RefSeq" id="WP_238211870.1">
    <property type="nucleotide sequence ID" value="NZ_BPUQ01000006.1"/>
</dbReference>
<dbReference type="SUPFAM" id="SSF55298">
    <property type="entry name" value="YjgF-like"/>
    <property type="match status" value="1"/>
</dbReference>
<comment type="caution">
    <text evidence="2">The sequence shown here is derived from an EMBL/GenBank/DDBJ whole genome shotgun (WGS) entry which is preliminary data.</text>
</comment>
<organism evidence="2 3">
    <name type="scientific">Caballeronia novacaledonica</name>
    <dbReference type="NCBI Taxonomy" id="1544861"/>
    <lineage>
        <taxon>Bacteria</taxon>
        <taxon>Pseudomonadati</taxon>
        <taxon>Pseudomonadota</taxon>
        <taxon>Betaproteobacteria</taxon>
        <taxon>Burkholderiales</taxon>
        <taxon>Burkholderiaceae</taxon>
        <taxon>Caballeronia</taxon>
    </lineage>
</organism>
<reference evidence="2" key="1">
    <citation type="submission" date="2022-09" db="EMBL/GenBank/DDBJ databases">
        <title>Isolation and characterization of 3-chlorobenzoate degrading bacteria from soils in Shizuoka.</title>
        <authorList>
            <person name="Ifat A."/>
            <person name="Ogawa N."/>
            <person name="Kimbara K."/>
            <person name="Moriuchi R."/>
            <person name="Dohra H."/>
            <person name="Shintani M."/>
        </authorList>
    </citation>
    <scope>NUCLEOTIDE SEQUENCE</scope>
    <source>
        <strain evidence="2">19CS4-2</strain>
    </source>
</reference>
<proteinExistence type="inferred from homology"/>
<evidence type="ECO:0000313" key="2">
    <source>
        <dbReference type="EMBL" id="GJH25327.1"/>
    </source>
</evidence>
<accession>A0AA37IA59</accession>
<dbReference type="Proteomes" id="UP001055111">
    <property type="component" value="Unassembled WGS sequence"/>
</dbReference>